<protein>
    <submittedName>
        <fullName evidence="1">(northern house mosquito) hypothetical protein</fullName>
    </submittedName>
</protein>
<dbReference type="AlphaFoldDB" id="A0A8D8MHW5"/>
<reference evidence="1" key="1">
    <citation type="submission" date="2021-05" db="EMBL/GenBank/DDBJ databases">
        <authorList>
            <person name="Alioto T."/>
            <person name="Alioto T."/>
            <person name="Gomez Garrido J."/>
        </authorList>
    </citation>
    <scope>NUCLEOTIDE SEQUENCE</scope>
</reference>
<name>A0A8D8MHW5_CULPI</name>
<dbReference type="EMBL" id="HBUE01111138">
    <property type="protein sequence ID" value="CAG6488936.1"/>
    <property type="molecule type" value="Transcribed_RNA"/>
</dbReference>
<dbReference type="EMBL" id="HBUE01199578">
    <property type="protein sequence ID" value="CAG6529058.1"/>
    <property type="molecule type" value="Transcribed_RNA"/>
</dbReference>
<dbReference type="EMBL" id="HBUE01199577">
    <property type="protein sequence ID" value="CAG6529049.1"/>
    <property type="molecule type" value="Transcribed_RNA"/>
</dbReference>
<sequence>MLSLLASQLLKPNGVSTRLTLPIDELKFWTRNTTPSLFCVQQTVTILETTKSLPRTRLVVTRSKFRWSLLTNPLHRKDRCWCRTSPKKLANSSGSAHVTMVAVTLNITRLNVTTMRLRHGFHMLAA</sequence>
<proteinExistence type="predicted"/>
<dbReference type="EMBL" id="HBUE01305731">
    <property type="protein sequence ID" value="CAG6580839.1"/>
    <property type="molecule type" value="Transcribed_RNA"/>
</dbReference>
<accession>A0A8D8MHW5</accession>
<dbReference type="EMBL" id="HBUE01305730">
    <property type="protein sequence ID" value="CAG6580830.1"/>
    <property type="molecule type" value="Transcribed_RNA"/>
</dbReference>
<organism evidence="1">
    <name type="scientific">Culex pipiens</name>
    <name type="common">House mosquito</name>
    <dbReference type="NCBI Taxonomy" id="7175"/>
    <lineage>
        <taxon>Eukaryota</taxon>
        <taxon>Metazoa</taxon>
        <taxon>Ecdysozoa</taxon>
        <taxon>Arthropoda</taxon>
        <taxon>Hexapoda</taxon>
        <taxon>Insecta</taxon>
        <taxon>Pterygota</taxon>
        <taxon>Neoptera</taxon>
        <taxon>Endopterygota</taxon>
        <taxon>Diptera</taxon>
        <taxon>Nematocera</taxon>
        <taxon>Culicoidea</taxon>
        <taxon>Culicidae</taxon>
        <taxon>Culicinae</taxon>
        <taxon>Culicini</taxon>
        <taxon>Culex</taxon>
        <taxon>Culex</taxon>
    </lineage>
</organism>
<evidence type="ECO:0000313" key="1">
    <source>
        <dbReference type="EMBL" id="CAG6529058.1"/>
    </source>
</evidence>